<dbReference type="Pfam" id="PF00665">
    <property type="entry name" value="rve"/>
    <property type="match status" value="1"/>
</dbReference>
<dbReference type="PANTHER" id="PTHR37984">
    <property type="entry name" value="PROTEIN CBG26694"/>
    <property type="match status" value="1"/>
</dbReference>
<dbReference type="FunFam" id="3.30.420.10:FF:000032">
    <property type="entry name" value="Retrovirus-related Pol polyprotein from transposon 297-like Protein"/>
    <property type="match status" value="1"/>
</dbReference>
<dbReference type="EC" id="2.7.7.49" evidence="1"/>
<proteinExistence type="predicted"/>
<dbReference type="PANTHER" id="PTHR37984:SF15">
    <property type="entry name" value="INTEGRASE CATALYTIC DOMAIN-CONTAINING PROTEIN"/>
    <property type="match status" value="1"/>
</dbReference>
<dbReference type="GO" id="GO:0003964">
    <property type="term" value="F:RNA-directed DNA polymerase activity"/>
    <property type="evidence" value="ECO:0007669"/>
    <property type="project" value="UniProtKB-EC"/>
</dbReference>
<dbReference type="GO" id="GO:0003676">
    <property type="term" value="F:nucleic acid binding"/>
    <property type="evidence" value="ECO:0007669"/>
    <property type="project" value="InterPro"/>
</dbReference>
<gene>
    <name evidence="3" type="ORF">V5799_020936</name>
</gene>
<evidence type="ECO:0000313" key="4">
    <source>
        <dbReference type="Proteomes" id="UP001321473"/>
    </source>
</evidence>
<accession>A0AAQ4ESM3</accession>
<reference evidence="3 4" key="1">
    <citation type="journal article" date="2023" name="Arcadia Sci">
        <title>De novo assembly of a long-read Amblyomma americanum tick genome.</title>
        <authorList>
            <person name="Chou S."/>
            <person name="Poskanzer K.E."/>
            <person name="Rollins M."/>
            <person name="Thuy-Boun P.S."/>
        </authorList>
    </citation>
    <scope>NUCLEOTIDE SEQUENCE [LARGE SCALE GENOMIC DNA]</scope>
    <source>
        <strain evidence="3">F_SG_1</strain>
        <tissue evidence="3">Salivary glands</tissue>
    </source>
</reference>
<keyword evidence="4" id="KW-1185">Reference proteome</keyword>
<organism evidence="3 4">
    <name type="scientific">Amblyomma americanum</name>
    <name type="common">Lone star tick</name>
    <dbReference type="NCBI Taxonomy" id="6943"/>
    <lineage>
        <taxon>Eukaryota</taxon>
        <taxon>Metazoa</taxon>
        <taxon>Ecdysozoa</taxon>
        <taxon>Arthropoda</taxon>
        <taxon>Chelicerata</taxon>
        <taxon>Arachnida</taxon>
        <taxon>Acari</taxon>
        <taxon>Parasitiformes</taxon>
        <taxon>Ixodida</taxon>
        <taxon>Ixodoidea</taxon>
        <taxon>Ixodidae</taxon>
        <taxon>Amblyomminae</taxon>
        <taxon>Amblyomma</taxon>
    </lineage>
</organism>
<dbReference type="InterPro" id="IPR012337">
    <property type="entry name" value="RNaseH-like_sf"/>
</dbReference>
<comment type="caution">
    <text evidence="3">The sequence shown here is derived from an EMBL/GenBank/DDBJ whole genome shotgun (WGS) entry which is preliminary data.</text>
</comment>
<evidence type="ECO:0000313" key="3">
    <source>
        <dbReference type="EMBL" id="KAK8777721.1"/>
    </source>
</evidence>
<dbReference type="GO" id="GO:0015074">
    <property type="term" value="P:DNA integration"/>
    <property type="evidence" value="ECO:0007669"/>
    <property type="project" value="InterPro"/>
</dbReference>
<dbReference type="InterPro" id="IPR001584">
    <property type="entry name" value="Integrase_cat-core"/>
</dbReference>
<evidence type="ECO:0000256" key="1">
    <source>
        <dbReference type="ARBA" id="ARBA00012493"/>
    </source>
</evidence>
<sequence>MDMPHQRRQDPWISSLLDVLRAPSTAFFPRALRHQASHFALRDGLLYRRNYRPHGRKWLLVIPRHLRTEICEHHHADPQSAHAGSLKTYERLRQMYYWRGMYNFVRRYVRSCTACQQRKSTPRPSTAPLQPIPCPARPFDRVGIDLYGPLPFTTAGNRWIIVAVDHLTRYAETAALPAATARDVAFFLHHFVLRHGAPRELLSDRGRVFLSEVLHELLAARHIVHRTTTAYHPQTNGLTERFNRTLGDMIAMYIHSDSSNWDQVLPFVTYAYNTSSQTTTGFSPFFLLFGREPSCMLDTILPYNPDSSEYASLSDITRHAEQCRQLARSFAAERQGLRTHASDQNTPAVHFSTGSLVWLSVPNTSKFSAKHIGPYRILERTSPVNHIIEPVTPSSDHRRRGRDVVHVSRLKPYYSPLVVSSP</sequence>
<dbReference type="Proteomes" id="UP001321473">
    <property type="component" value="Unassembled WGS sequence"/>
</dbReference>
<protein>
    <recommendedName>
        <fullName evidence="1">RNA-directed DNA polymerase</fullName>
        <ecNumber evidence="1">2.7.7.49</ecNumber>
    </recommendedName>
</protein>
<dbReference type="InterPro" id="IPR054465">
    <property type="entry name" value="Integrase_p58-like_C"/>
</dbReference>
<dbReference type="PROSITE" id="PS50994">
    <property type="entry name" value="INTEGRASE"/>
    <property type="match status" value="1"/>
</dbReference>
<name>A0AAQ4ESM3_AMBAM</name>
<dbReference type="Pfam" id="PF22938">
    <property type="entry name" value="Integrase_p58_C"/>
    <property type="match status" value="1"/>
</dbReference>
<dbReference type="InterPro" id="IPR050951">
    <property type="entry name" value="Retrovirus_Pol_polyprotein"/>
</dbReference>
<dbReference type="Gene3D" id="1.10.340.70">
    <property type="match status" value="1"/>
</dbReference>
<feature type="domain" description="Integrase catalytic" evidence="2">
    <location>
        <begin position="134"/>
        <end position="292"/>
    </location>
</feature>
<dbReference type="Pfam" id="PF17921">
    <property type="entry name" value="Integrase_H2C2"/>
    <property type="match status" value="1"/>
</dbReference>
<dbReference type="FunFam" id="1.10.340.70:FF:000001">
    <property type="entry name" value="Retrovirus-related Pol polyprotein from transposon gypsy-like Protein"/>
    <property type="match status" value="1"/>
</dbReference>
<dbReference type="InterPro" id="IPR041588">
    <property type="entry name" value="Integrase_H2C2"/>
</dbReference>
<dbReference type="InterPro" id="IPR036397">
    <property type="entry name" value="RNaseH_sf"/>
</dbReference>
<dbReference type="EMBL" id="JARKHS020011529">
    <property type="protein sequence ID" value="KAK8777721.1"/>
    <property type="molecule type" value="Genomic_DNA"/>
</dbReference>
<dbReference type="SUPFAM" id="SSF53098">
    <property type="entry name" value="Ribonuclease H-like"/>
    <property type="match status" value="1"/>
</dbReference>
<dbReference type="Gene3D" id="3.30.420.10">
    <property type="entry name" value="Ribonuclease H-like superfamily/Ribonuclease H"/>
    <property type="match status" value="1"/>
</dbReference>
<dbReference type="AlphaFoldDB" id="A0AAQ4ESM3"/>
<evidence type="ECO:0000259" key="2">
    <source>
        <dbReference type="PROSITE" id="PS50994"/>
    </source>
</evidence>